<gene>
    <name evidence="2" type="ORF">Q4T40_10360</name>
</gene>
<evidence type="ECO:0000313" key="3">
    <source>
        <dbReference type="Proteomes" id="UP001254848"/>
    </source>
</evidence>
<dbReference type="InterPro" id="IPR023214">
    <property type="entry name" value="HAD_sf"/>
</dbReference>
<dbReference type="PANTHER" id="PTHR19288">
    <property type="entry name" value="4-NITROPHENYLPHOSPHATASE-RELATED"/>
    <property type="match status" value="1"/>
</dbReference>
<dbReference type="InterPro" id="IPR006357">
    <property type="entry name" value="HAD-SF_hydro_IIA"/>
</dbReference>
<comment type="caution">
    <text evidence="2">The sequence shown here is derived from an EMBL/GenBank/DDBJ whole genome shotgun (WGS) entry which is preliminary data.</text>
</comment>
<keyword evidence="3" id="KW-1185">Reference proteome</keyword>
<dbReference type="InterPro" id="IPR036412">
    <property type="entry name" value="HAD-like_sf"/>
</dbReference>
<dbReference type="GO" id="GO:0016787">
    <property type="term" value="F:hydrolase activity"/>
    <property type="evidence" value="ECO:0007669"/>
    <property type="project" value="UniProtKB-KW"/>
</dbReference>
<dbReference type="EMBL" id="JAUOZS010000001">
    <property type="protein sequence ID" value="MDT8901645.1"/>
    <property type="molecule type" value="Genomic_DNA"/>
</dbReference>
<protein>
    <recommendedName>
        <fullName evidence="1">Acid sugar phosphatase</fullName>
        <ecNumber evidence="1">3.1.3.-</ecNumber>
    </recommendedName>
</protein>
<dbReference type="NCBIfam" id="TIGR01460">
    <property type="entry name" value="HAD-SF-IIA"/>
    <property type="match status" value="1"/>
</dbReference>
<dbReference type="EC" id="3.1.3.-" evidence="1"/>
<accession>A0ABU3NYX0</accession>
<dbReference type="Pfam" id="PF13344">
    <property type="entry name" value="Hydrolase_6"/>
    <property type="match status" value="1"/>
</dbReference>
<comment type="cofactor">
    <cofactor evidence="1">
        <name>Mg(2+)</name>
        <dbReference type="ChEBI" id="CHEBI:18420"/>
    </cofactor>
</comment>
<dbReference type="SUPFAM" id="SSF56784">
    <property type="entry name" value="HAD-like"/>
    <property type="match status" value="1"/>
</dbReference>
<reference evidence="2 3" key="1">
    <citation type="submission" date="2023-07" db="EMBL/GenBank/DDBJ databases">
        <title>The novel representative of Negativicutes class, Anaeroselena agilis gen. nov. sp. nov.</title>
        <authorList>
            <person name="Prokofeva M.I."/>
            <person name="Elcheninov A.G."/>
            <person name="Klyukina A."/>
            <person name="Kublanov I.V."/>
            <person name="Frolov E.N."/>
            <person name="Podosokorskaya O.A."/>
        </authorList>
    </citation>
    <scope>NUCLEOTIDE SEQUENCE [LARGE SCALE GENOMIC DNA]</scope>
    <source>
        <strain evidence="2 3">4137-cl</strain>
    </source>
</reference>
<dbReference type="PIRSF" id="PIRSF000915">
    <property type="entry name" value="PGP-type_phosphatase"/>
    <property type="match status" value="1"/>
</dbReference>
<comment type="function">
    <text evidence="1">Catalyzes the dephosphorylation of 2-6 carbon acid sugars in vitro.</text>
</comment>
<dbReference type="Pfam" id="PF13242">
    <property type="entry name" value="Hydrolase_like"/>
    <property type="match status" value="1"/>
</dbReference>
<dbReference type="Proteomes" id="UP001254848">
    <property type="component" value="Unassembled WGS sequence"/>
</dbReference>
<evidence type="ECO:0000313" key="2">
    <source>
        <dbReference type="EMBL" id="MDT8901645.1"/>
    </source>
</evidence>
<organism evidence="2 3">
    <name type="scientific">Anaeroselena agilis</name>
    <dbReference type="NCBI Taxonomy" id="3063788"/>
    <lineage>
        <taxon>Bacteria</taxon>
        <taxon>Bacillati</taxon>
        <taxon>Bacillota</taxon>
        <taxon>Negativicutes</taxon>
        <taxon>Acetonemataceae</taxon>
        <taxon>Anaeroselena</taxon>
    </lineage>
</organism>
<evidence type="ECO:0000256" key="1">
    <source>
        <dbReference type="PIRNR" id="PIRNR000915"/>
    </source>
</evidence>
<keyword evidence="1" id="KW-0479">Metal-binding</keyword>
<dbReference type="Gene3D" id="3.40.50.1000">
    <property type="entry name" value="HAD superfamily/HAD-like"/>
    <property type="match status" value="2"/>
</dbReference>
<keyword evidence="2" id="KW-0378">Hydrolase</keyword>
<dbReference type="RefSeq" id="WP_413780151.1">
    <property type="nucleotide sequence ID" value="NZ_JAUOZS010000001.1"/>
</dbReference>
<comment type="similarity">
    <text evidence="1">Belongs to the HAD-like hydrolase superfamily. NagD family.</text>
</comment>
<keyword evidence="1" id="KW-0460">Magnesium</keyword>
<proteinExistence type="inferred from homology"/>
<name>A0ABU3NYX0_9FIRM</name>
<sequence>MMMRRLADIRCFLLDMDGTFYLGEQLLPGSLDFMRYLSHSGRDYLFLTNNSSRSAVFYAEKLTAMGWPAKPQDILTSGEAACLYLARRHRAARVFLLGTPDLEAEFAAHGFTLTADAPDFVVLGFDKTLTYDKLTTACRLIRAGVPFIATHPDINCPTEDGFIPDCGAMTELIAASTGVRPHIIGKPHRDIIDAVLAKTNCPASATAIVGDRLYTDIATGKNAGITSILVLSGETKAADLGSAAVAPDYIFADLGTLRLALAADDQQEERLPVRG</sequence>
<dbReference type="PANTHER" id="PTHR19288:SF46">
    <property type="entry name" value="HALOACID DEHALOGENASE-LIKE HYDROLASE DOMAIN-CONTAINING PROTEIN 2"/>
    <property type="match status" value="1"/>
</dbReference>